<dbReference type="RefSeq" id="WP_107991821.1">
    <property type="nucleotide sequence ID" value="NZ_QAYG01000012.1"/>
</dbReference>
<organism evidence="2 3">
    <name type="scientific">Breoghania corrubedonensis</name>
    <dbReference type="NCBI Taxonomy" id="665038"/>
    <lineage>
        <taxon>Bacteria</taxon>
        <taxon>Pseudomonadati</taxon>
        <taxon>Pseudomonadota</taxon>
        <taxon>Alphaproteobacteria</taxon>
        <taxon>Hyphomicrobiales</taxon>
        <taxon>Stappiaceae</taxon>
        <taxon>Breoghania</taxon>
    </lineage>
</organism>
<reference evidence="2 3" key="1">
    <citation type="submission" date="2018-04" db="EMBL/GenBank/DDBJ databases">
        <title>Genomic Encyclopedia of Archaeal and Bacterial Type Strains, Phase II (KMG-II): from individual species to whole genera.</title>
        <authorList>
            <person name="Goeker M."/>
        </authorList>
    </citation>
    <scope>NUCLEOTIDE SEQUENCE [LARGE SCALE GENOMIC DNA]</scope>
    <source>
        <strain evidence="2 3">DSM 23382</strain>
    </source>
</reference>
<proteinExistence type="predicted"/>
<dbReference type="InterPro" id="IPR036374">
    <property type="entry name" value="OxRdtase_Mopterin-bd_sf"/>
</dbReference>
<sequence length="172" mass="19225">MDLLFSPPRRARAIADGFSFLFAVAFLLALCSPSLAQEGVLLTVLDTASGEPVTFDRDALEALPRHTVDTHTSVTDGVRHFEGPLMRDVLAAAHFSGKEVLAIALNDYEVTIPVSDFERFDVIAALEMDGEILTARDRGPVWIVYPRDAHAELQDIRFDYRWVWQLTRIQAP</sequence>
<dbReference type="InterPro" id="IPR000572">
    <property type="entry name" value="OxRdtase_Mopterin-bd_dom"/>
</dbReference>
<feature type="domain" description="Oxidoreductase molybdopterin-binding" evidence="1">
    <location>
        <begin position="78"/>
        <end position="147"/>
    </location>
</feature>
<gene>
    <name evidence="2" type="ORF">C8N35_1124</name>
</gene>
<evidence type="ECO:0000313" key="2">
    <source>
        <dbReference type="EMBL" id="PTW55681.1"/>
    </source>
</evidence>
<evidence type="ECO:0000259" key="1">
    <source>
        <dbReference type="Pfam" id="PF00174"/>
    </source>
</evidence>
<dbReference type="SUPFAM" id="SSF56524">
    <property type="entry name" value="Oxidoreductase molybdopterin-binding domain"/>
    <property type="match status" value="1"/>
</dbReference>
<keyword evidence="3" id="KW-1185">Reference proteome</keyword>
<dbReference type="AlphaFoldDB" id="A0A2T5UW45"/>
<dbReference type="Gene3D" id="3.90.420.10">
    <property type="entry name" value="Oxidoreductase, molybdopterin-binding domain"/>
    <property type="match status" value="1"/>
</dbReference>
<accession>A0A2T5UW45</accession>
<dbReference type="Proteomes" id="UP000244081">
    <property type="component" value="Unassembled WGS sequence"/>
</dbReference>
<protein>
    <recommendedName>
        <fullName evidence="1">Oxidoreductase molybdopterin-binding domain-containing protein</fullName>
    </recommendedName>
</protein>
<evidence type="ECO:0000313" key="3">
    <source>
        <dbReference type="Proteomes" id="UP000244081"/>
    </source>
</evidence>
<dbReference type="EMBL" id="QAYG01000012">
    <property type="protein sequence ID" value="PTW55681.1"/>
    <property type="molecule type" value="Genomic_DNA"/>
</dbReference>
<comment type="caution">
    <text evidence="2">The sequence shown here is derived from an EMBL/GenBank/DDBJ whole genome shotgun (WGS) entry which is preliminary data.</text>
</comment>
<name>A0A2T5UW45_9HYPH</name>
<dbReference type="Pfam" id="PF00174">
    <property type="entry name" value="Oxidored_molyb"/>
    <property type="match status" value="1"/>
</dbReference>
<dbReference type="OrthoDB" id="9798763at2"/>